<protein>
    <recommendedName>
        <fullName evidence="1">KIB1-4 beta-propeller domain-containing protein</fullName>
    </recommendedName>
</protein>
<name>A0A5N6QAL6_9ROSI</name>
<sequence length="253" mass="28809">MESNWACLPEDLILILDKLVSLSDYVRFTAVCMPWYAVALDKYRGERPLKLSMHQPPLLFLTHNTAQQSGEGKTTFGIYSVSENKTFKLKTFIPCDRQRYCDSSHGWMISADEKPSDDKGWTCIERTYAFVDVIYSKEGFKVLVLDGNPKWVETKSLGGGALFLGEKTSTYVSASDFPGCQPNSIYFTDRQHYTCFASNNYDMNIFNLEDGSFQRNCVLKFLSTRKNIKKLVPYPVSRSPPCWIEPTFQLGSA</sequence>
<dbReference type="AlphaFoldDB" id="A0A5N6QAL6"/>
<gene>
    <name evidence="2" type="ORF">FH972_000098</name>
</gene>
<accession>A0A5N6QAL6</accession>
<dbReference type="PANTHER" id="PTHR44259:SF93">
    <property type="entry name" value="PROTEIN, PUTATIVE (DUF295)-RELATED"/>
    <property type="match status" value="1"/>
</dbReference>
<dbReference type="Proteomes" id="UP000327013">
    <property type="component" value="Chromosome 1"/>
</dbReference>
<dbReference type="PANTHER" id="PTHR44259">
    <property type="entry name" value="OS07G0183000 PROTEIN-RELATED"/>
    <property type="match status" value="1"/>
</dbReference>
<feature type="domain" description="KIB1-4 beta-propeller" evidence="1">
    <location>
        <begin position="134"/>
        <end position="207"/>
    </location>
</feature>
<proteinExistence type="predicted"/>
<dbReference type="Pfam" id="PF03478">
    <property type="entry name" value="Beta-prop_KIB1-4"/>
    <property type="match status" value="1"/>
</dbReference>
<evidence type="ECO:0000313" key="2">
    <source>
        <dbReference type="EMBL" id="KAE7995280.1"/>
    </source>
</evidence>
<organism evidence="2 3">
    <name type="scientific">Carpinus fangiana</name>
    <dbReference type="NCBI Taxonomy" id="176857"/>
    <lineage>
        <taxon>Eukaryota</taxon>
        <taxon>Viridiplantae</taxon>
        <taxon>Streptophyta</taxon>
        <taxon>Embryophyta</taxon>
        <taxon>Tracheophyta</taxon>
        <taxon>Spermatophyta</taxon>
        <taxon>Magnoliopsida</taxon>
        <taxon>eudicotyledons</taxon>
        <taxon>Gunneridae</taxon>
        <taxon>Pentapetalae</taxon>
        <taxon>rosids</taxon>
        <taxon>fabids</taxon>
        <taxon>Fagales</taxon>
        <taxon>Betulaceae</taxon>
        <taxon>Carpinus</taxon>
    </lineage>
</organism>
<dbReference type="InterPro" id="IPR050942">
    <property type="entry name" value="F-box_BR-signaling"/>
</dbReference>
<evidence type="ECO:0000313" key="3">
    <source>
        <dbReference type="Proteomes" id="UP000327013"/>
    </source>
</evidence>
<reference evidence="2 3" key="1">
    <citation type="submission" date="2019-06" db="EMBL/GenBank/DDBJ databases">
        <title>A chromosomal-level reference genome of Carpinus fangiana (Coryloideae, Betulaceae).</title>
        <authorList>
            <person name="Yang X."/>
            <person name="Wang Z."/>
            <person name="Zhang L."/>
            <person name="Hao G."/>
            <person name="Liu J."/>
            <person name="Yang Y."/>
        </authorList>
    </citation>
    <scope>NUCLEOTIDE SEQUENCE [LARGE SCALE GENOMIC DNA]</scope>
    <source>
        <strain evidence="2">Cfa_2016G</strain>
        <tissue evidence="2">Leaf</tissue>
    </source>
</reference>
<dbReference type="OrthoDB" id="1855887at2759"/>
<keyword evidence="3" id="KW-1185">Reference proteome</keyword>
<evidence type="ECO:0000259" key="1">
    <source>
        <dbReference type="Pfam" id="PF03478"/>
    </source>
</evidence>
<dbReference type="InterPro" id="IPR005174">
    <property type="entry name" value="KIB1-4_b-propeller"/>
</dbReference>
<dbReference type="EMBL" id="CM017321">
    <property type="protein sequence ID" value="KAE7995280.1"/>
    <property type="molecule type" value="Genomic_DNA"/>
</dbReference>